<keyword evidence="4" id="KW-1185">Reference proteome</keyword>
<dbReference type="AlphaFoldDB" id="C5BIW3"/>
<dbReference type="eggNOG" id="COG1604">
    <property type="taxonomic scope" value="Bacteria"/>
</dbReference>
<reference evidence="3 4" key="1">
    <citation type="journal article" date="2009" name="PLoS ONE">
        <title>The complete genome of Teredinibacter turnerae T7901: an intracellular endosymbiont of marine wood-boring bivalves (shipworms).</title>
        <authorList>
            <person name="Yang J.C."/>
            <person name="Madupu R."/>
            <person name="Durkin A.S."/>
            <person name="Ekborg N.A."/>
            <person name="Pedamallu C.S."/>
            <person name="Hostetler J.B."/>
            <person name="Radune D."/>
            <person name="Toms B.S."/>
            <person name="Henrissat B."/>
            <person name="Coutinho P.M."/>
            <person name="Schwarz S."/>
            <person name="Field L."/>
            <person name="Trindade-Silva A.E."/>
            <person name="Soares C.A.G."/>
            <person name="Elshahawi S."/>
            <person name="Hanora A."/>
            <person name="Schmidt E.W."/>
            <person name="Haygood M.G."/>
            <person name="Posfai J."/>
            <person name="Benner J."/>
            <person name="Madinger C."/>
            <person name="Nove J."/>
            <person name="Anton B."/>
            <person name="Chaudhary K."/>
            <person name="Foster J."/>
            <person name="Holman A."/>
            <person name="Kumar S."/>
            <person name="Lessard P.A."/>
            <person name="Luyten Y.A."/>
            <person name="Slatko B."/>
            <person name="Wood N."/>
            <person name="Wu B."/>
            <person name="Teplitski M."/>
            <person name="Mougous J.D."/>
            <person name="Ward N."/>
            <person name="Eisen J.A."/>
            <person name="Badger J.H."/>
            <person name="Distel D.L."/>
        </authorList>
    </citation>
    <scope>NUCLEOTIDE SEQUENCE [LARGE SCALE GENOMIC DNA]</scope>
    <source>
        <strain evidence="4">ATCC 39867 / T7901</strain>
    </source>
</reference>
<evidence type="ECO:0000313" key="3">
    <source>
        <dbReference type="EMBL" id="ACR11134.1"/>
    </source>
</evidence>
<dbReference type="EMBL" id="CP001614">
    <property type="protein sequence ID" value="ACR11134.1"/>
    <property type="molecule type" value="Genomic_DNA"/>
</dbReference>
<protein>
    <submittedName>
        <fullName evidence="3">CRISPR-associated RAMP protein, Cmr6 family</fullName>
    </submittedName>
</protein>
<dbReference type="RefSeq" id="WP_015817246.1">
    <property type="nucleotide sequence ID" value="NC_012997.1"/>
</dbReference>
<dbReference type="Proteomes" id="UP000009080">
    <property type="component" value="Chromosome"/>
</dbReference>
<keyword evidence="1" id="KW-0051">Antiviral defense</keyword>
<evidence type="ECO:0000256" key="1">
    <source>
        <dbReference type="ARBA" id="ARBA00023118"/>
    </source>
</evidence>
<dbReference type="InterPro" id="IPR010172">
    <property type="entry name" value="CRISPR-assoc_prot_TM1791"/>
</dbReference>
<dbReference type="Pfam" id="PF03787">
    <property type="entry name" value="RAMPs"/>
    <property type="match status" value="1"/>
</dbReference>
<organism evidence="3 4">
    <name type="scientific">Teredinibacter turnerae (strain ATCC 39867 / T7901)</name>
    <dbReference type="NCBI Taxonomy" id="377629"/>
    <lineage>
        <taxon>Bacteria</taxon>
        <taxon>Pseudomonadati</taxon>
        <taxon>Pseudomonadota</taxon>
        <taxon>Gammaproteobacteria</taxon>
        <taxon>Cellvibrionales</taxon>
        <taxon>Cellvibrionaceae</taxon>
        <taxon>Teredinibacter</taxon>
    </lineage>
</organism>
<dbReference type="STRING" id="377629.TERTU_4362"/>
<evidence type="ECO:0000313" key="4">
    <source>
        <dbReference type="Proteomes" id="UP000009080"/>
    </source>
</evidence>
<name>C5BIW3_TERTT</name>
<feature type="domain" description="CRISPR type III-associated protein" evidence="2">
    <location>
        <begin position="89"/>
        <end position="266"/>
    </location>
</feature>
<accession>C5BIW3</accession>
<dbReference type="OrthoDB" id="9813956at2"/>
<gene>
    <name evidence="3" type="primary">cmr6</name>
    <name evidence="3" type="ordered locus">TERTU_4362</name>
</gene>
<dbReference type="PANTHER" id="PTHR39965">
    <property type="entry name" value="CRISPR SYSTEM CMR SUBUNIT CMR6"/>
    <property type="match status" value="1"/>
</dbReference>
<dbReference type="PANTHER" id="PTHR39965:SF1">
    <property type="entry name" value="CRISPR SYSTEM CMR SUBUNIT CMR6"/>
    <property type="match status" value="1"/>
</dbReference>
<dbReference type="InterPro" id="IPR005537">
    <property type="entry name" value="RAMP_III_fam"/>
</dbReference>
<dbReference type="HOGENOM" id="CLU_053305_1_1_6"/>
<dbReference type="GO" id="GO:0051607">
    <property type="term" value="P:defense response to virus"/>
    <property type="evidence" value="ECO:0007669"/>
    <property type="project" value="UniProtKB-KW"/>
</dbReference>
<dbReference type="KEGG" id="ttu:TERTU_4362"/>
<dbReference type="NCBIfam" id="TIGR01898">
    <property type="entry name" value="cas_TM1791_cmr6"/>
    <property type="match status" value="1"/>
</dbReference>
<sequence>MQACRNAVSNELSHLTEQLQKEVTFSHAGLLLDRYLEQVSGQERGGSAKYRKNLLQTAKLAVKHLSRPYTLAFERRESLWPENSCVDDVETISRMIIGLGSDSVLETGLSLHHTYGVPIIPGTALKGLAAHFAASVWKNDEPEWDIGGEYHTIVFGSSASAGNLVFHDGWIQPQCVEQEHKGLLDDILTPHHSDYYTSGNAAPTDFDDPNPANSFLSVAGTFRIAISCEDTSENGRAWCKLTMQLLRSALEQWGVGGKTSSGYGRLITKASAVEEPLGAPEVPEEEVWLYETIQRIKQEHHIPSDEQAILSTPLAKLWAEEPDAELKAKKLVAIKRRWGEDKWNGNYGKKAKKIYLANSG</sequence>
<proteinExistence type="predicted"/>
<evidence type="ECO:0000259" key="2">
    <source>
        <dbReference type="Pfam" id="PF03787"/>
    </source>
</evidence>